<sequence>GEEERERNTNKGNKMTKLCEGNDKYGGREMTKHEDKNDKWGKMTNKKLFKRIQKYEE</sequence>
<evidence type="ECO:0000313" key="2">
    <source>
        <dbReference type="EMBL" id="CEK89561.1"/>
    </source>
</evidence>
<organism evidence="2">
    <name type="scientific">Arion vulgaris</name>
    <dbReference type="NCBI Taxonomy" id="1028688"/>
    <lineage>
        <taxon>Eukaryota</taxon>
        <taxon>Metazoa</taxon>
        <taxon>Spiralia</taxon>
        <taxon>Lophotrochozoa</taxon>
        <taxon>Mollusca</taxon>
        <taxon>Gastropoda</taxon>
        <taxon>Heterobranchia</taxon>
        <taxon>Euthyneura</taxon>
        <taxon>Panpulmonata</taxon>
        <taxon>Eupulmonata</taxon>
        <taxon>Stylommatophora</taxon>
        <taxon>Helicina</taxon>
        <taxon>Arionoidea</taxon>
        <taxon>Arionidae</taxon>
        <taxon>Arion</taxon>
    </lineage>
</organism>
<dbReference type="AlphaFoldDB" id="A0A0B7BBA0"/>
<protein>
    <submittedName>
        <fullName evidence="2">Uncharacterized protein</fullName>
    </submittedName>
</protein>
<name>A0A0B7BBA0_9EUPU</name>
<dbReference type="EMBL" id="HACG01042696">
    <property type="protein sequence ID" value="CEK89561.1"/>
    <property type="molecule type" value="Transcribed_RNA"/>
</dbReference>
<proteinExistence type="predicted"/>
<feature type="non-terminal residue" evidence="2">
    <location>
        <position position="1"/>
    </location>
</feature>
<reference evidence="2" key="1">
    <citation type="submission" date="2014-12" db="EMBL/GenBank/DDBJ databases">
        <title>Insight into the proteome of Arion vulgaris.</title>
        <authorList>
            <person name="Aradska J."/>
            <person name="Bulat T."/>
            <person name="Smidak R."/>
            <person name="Sarate P."/>
            <person name="Gangsoo J."/>
            <person name="Sialana F."/>
            <person name="Bilban M."/>
            <person name="Lubec G."/>
        </authorList>
    </citation>
    <scope>NUCLEOTIDE SEQUENCE</scope>
    <source>
        <tissue evidence="2">Skin</tissue>
    </source>
</reference>
<evidence type="ECO:0000256" key="1">
    <source>
        <dbReference type="SAM" id="MobiDB-lite"/>
    </source>
</evidence>
<feature type="region of interest" description="Disordered" evidence="1">
    <location>
        <begin position="1"/>
        <end position="39"/>
    </location>
</feature>
<feature type="compositionally biased region" description="Basic and acidic residues" evidence="1">
    <location>
        <begin position="20"/>
        <end position="39"/>
    </location>
</feature>
<accession>A0A0B7BBA0</accession>
<gene>
    <name evidence="2" type="primary">ORF171707</name>
</gene>